<feature type="transmembrane region" description="Helical" evidence="6">
    <location>
        <begin position="258"/>
        <end position="277"/>
    </location>
</feature>
<dbReference type="Gene3D" id="1.20.1070.10">
    <property type="entry name" value="Rhodopsin 7-helix transmembrane proteins"/>
    <property type="match status" value="1"/>
</dbReference>
<evidence type="ECO:0000256" key="2">
    <source>
        <dbReference type="ARBA" id="ARBA00022692"/>
    </source>
</evidence>
<feature type="compositionally biased region" description="Basic and acidic residues" evidence="5">
    <location>
        <begin position="439"/>
        <end position="454"/>
    </location>
</feature>
<evidence type="ECO:0000256" key="5">
    <source>
        <dbReference type="SAM" id="MobiDB-lite"/>
    </source>
</evidence>
<keyword evidence="4 6" id="KW-0472">Membrane</keyword>
<feature type="compositionally biased region" description="Basic residues" evidence="5">
    <location>
        <begin position="338"/>
        <end position="347"/>
    </location>
</feature>
<proteinExistence type="predicted"/>
<feature type="region of interest" description="Disordered" evidence="5">
    <location>
        <begin position="333"/>
        <end position="531"/>
    </location>
</feature>
<dbReference type="CDD" id="cd00637">
    <property type="entry name" value="7tm_classA_rhodopsin-like"/>
    <property type="match status" value="1"/>
</dbReference>
<organism evidence="7 8">
    <name type="scientific">Seminavis robusta</name>
    <dbReference type="NCBI Taxonomy" id="568900"/>
    <lineage>
        <taxon>Eukaryota</taxon>
        <taxon>Sar</taxon>
        <taxon>Stramenopiles</taxon>
        <taxon>Ochrophyta</taxon>
        <taxon>Bacillariophyta</taxon>
        <taxon>Bacillariophyceae</taxon>
        <taxon>Bacillariophycidae</taxon>
        <taxon>Naviculales</taxon>
        <taxon>Naviculaceae</taxon>
        <taxon>Seminavis</taxon>
    </lineage>
</organism>
<evidence type="ECO:0000256" key="3">
    <source>
        <dbReference type="ARBA" id="ARBA00022989"/>
    </source>
</evidence>
<comment type="subcellular location">
    <subcellularLocation>
        <location evidence="1">Membrane</location>
        <topology evidence="1">Multi-pass membrane protein</topology>
    </subcellularLocation>
</comment>
<feature type="compositionally biased region" description="Polar residues" evidence="5">
    <location>
        <begin position="609"/>
        <end position="620"/>
    </location>
</feature>
<keyword evidence="8" id="KW-1185">Reference proteome</keyword>
<protein>
    <submittedName>
        <fullName evidence="7">Uncharacterized protein</fullName>
    </submittedName>
</protein>
<dbReference type="EMBL" id="CAICTM010001048">
    <property type="protein sequence ID" value="CAB9519830.1"/>
    <property type="molecule type" value="Genomic_DNA"/>
</dbReference>
<evidence type="ECO:0000256" key="6">
    <source>
        <dbReference type="SAM" id="Phobius"/>
    </source>
</evidence>
<feature type="compositionally biased region" description="Basic and acidic residues" evidence="5">
    <location>
        <begin position="469"/>
        <end position="480"/>
    </location>
</feature>
<evidence type="ECO:0000313" key="7">
    <source>
        <dbReference type="EMBL" id="CAB9519830.1"/>
    </source>
</evidence>
<dbReference type="GO" id="GO:0004930">
    <property type="term" value="F:G protein-coupled receptor activity"/>
    <property type="evidence" value="ECO:0007669"/>
    <property type="project" value="TreeGrafter"/>
</dbReference>
<keyword evidence="2 6" id="KW-0812">Transmembrane</keyword>
<feature type="transmembrane region" description="Helical" evidence="6">
    <location>
        <begin position="144"/>
        <end position="163"/>
    </location>
</feature>
<dbReference type="AlphaFoldDB" id="A0A9N8EJW5"/>
<comment type="caution">
    <text evidence="7">The sequence shown here is derived from an EMBL/GenBank/DDBJ whole genome shotgun (WGS) entry which is preliminary data.</text>
</comment>
<dbReference type="GO" id="GO:0007189">
    <property type="term" value="P:adenylate cyclase-activating G protein-coupled receptor signaling pathway"/>
    <property type="evidence" value="ECO:0007669"/>
    <property type="project" value="TreeGrafter"/>
</dbReference>
<evidence type="ECO:0000256" key="1">
    <source>
        <dbReference type="ARBA" id="ARBA00004141"/>
    </source>
</evidence>
<evidence type="ECO:0000256" key="4">
    <source>
        <dbReference type="ARBA" id="ARBA00023136"/>
    </source>
</evidence>
<reference evidence="7" key="1">
    <citation type="submission" date="2020-06" db="EMBL/GenBank/DDBJ databases">
        <authorList>
            <consortium name="Plant Systems Biology data submission"/>
        </authorList>
    </citation>
    <scope>NUCLEOTIDE SEQUENCE</scope>
    <source>
        <strain evidence="7">D6</strain>
    </source>
</reference>
<feature type="transmembrane region" description="Helical" evidence="6">
    <location>
        <begin position="283"/>
        <end position="303"/>
    </location>
</feature>
<evidence type="ECO:0000313" key="8">
    <source>
        <dbReference type="Proteomes" id="UP001153069"/>
    </source>
</evidence>
<feature type="transmembrane region" description="Helical" evidence="6">
    <location>
        <begin position="115"/>
        <end position="132"/>
    </location>
</feature>
<feature type="compositionally biased region" description="Polar residues" evidence="5">
    <location>
        <begin position="348"/>
        <end position="364"/>
    </location>
</feature>
<dbReference type="GO" id="GO:0005886">
    <property type="term" value="C:plasma membrane"/>
    <property type="evidence" value="ECO:0007669"/>
    <property type="project" value="TreeGrafter"/>
</dbReference>
<dbReference type="Proteomes" id="UP001153069">
    <property type="component" value="Unassembled WGS sequence"/>
</dbReference>
<accession>A0A9N8EJW5</accession>
<sequence length="620" mass="68866">MNTTTTISTTTDEFVYAALSDSQYKGVVAVATCSGILSIFGSLSIMLIIVRNKKMKELYHRIVFGLSTMDLIMTIATITMPYTIRSDIGLLFAVGNVRTCEAAGFLWQTWLGSTIYNSVLSVYFLFTVQYGWREQQMSKKMEPWCHILAIVIPLIFAIAGLAIQGFNPVPYTCVCDMAPYPANCLVDEDVECERGSFAEALGLIHLGVLGIAAIIGIGSTFRVYWSVRQQTLRNQLYAASGAPSESQLNRIKAVRNQALCYTAAFLVSLSSAFFALYDDPTVVWPLVILYILFPLQGFWNWMIYTRPRLVRWKDAHPDNSWFWAYRQVLSGKPAPTTRRTRHLRGTNKPRNSTQASSVPLSMAQSERVESTHTTPQGGQVVAVSEREPVPGDEGSSHSGPQDGTAVAPRAHESKTASSDPFESPPGDESESTCSFAQDLPDREESPETTEKGDRLSWPLLNTVRNQVAKIREGLSEEEVRCTTPLMAEKSDDEDETSRNPLDPLDPQDSPPKREHKSWPSAPREEQWPVGTSMYLFRESQTNIGAPPRREDLFHTSLISCPPADDDESSCPLDLTDRGGDDIDFSPRLGHKSWHAASGDGQREWPAATAFSSSSNHETQR</sequence>
<feature type="transmembrane region" description="Helical" evidence="6">
    <location>
        <begin position="203"/>
        <end position="225"/>
    </location>
</feature>
<dbReference type="SUPFAM" id="SSF81321">
    <property type="entry name" value="Family A G protein-coupled receptor-like"/>
    <property type="match status" value="1"/>
</dbReference>
<gene>
    <name evidence="7" type="ORF">SEMRO_1050_G235560.1</name>
</gene>
<dbReference type="OrthoDB" id="4580974at2759"/>
<keyword evidence="3 6" id="KW-1133">Transmembrane helix</keyword>
<feature type="transmembrane region" description="Helical" evidence="6">
    <location>
        <begin position="62"/>
        <end position="84"/>
    </location>
</feature>
<feature type="transmembrane region" description="Helical" evidence="6">
    <location>
        <begin position="27"/>
        <end position="50"/>
    </location>
</feature>
<name>A0A9N8EJW5_9STRA</name>
<dbReference type="PANTHER" id="PTHR23112">
    <property type="entry name" value="G PROTEIN-COUPLED RECEPTOR 157-RELATED"/>
    <property type="match status" value="1"/>
</dbReference>
<dbReference type="PANTHER" id="PTHR23112:SF0">
    <property type="entry name" value="TRANSMEMBRANE PROTEIN 116"/>
    <property type="match status" value="1"/>
</dbReference>
<feature type="region of interest" description="Disordered" evidence="5">
    <location>
        <begin position="557"/>
        <end position="620"/>
    </location>
</feature>